<feature type="transmembrane region" description="Helical" evidence="7">
    <location>
        <begin position="38"/>
        <end position="58"/>
    </location>
</feature>
<feature type="region of interest" description="Disordered" evidence="6">
    <location>
        <begin position="182"/>
        <end position="247"/>
    </location>
</feature>
<dbReference type="Pfam" id="PF12832">
    <property type="entry name" value="MFS_1_like"/>
    <property type="match status" value="2"/>
</dbReference>
<feature type="transmembrane region" description="Helical" evidence="7">
    <location>
        <begin position="773"/>
        <end position="797"/>
    </location>
</feature>
<proteinExistence type="inferred from homology"/>
<evidence type="ECO:0000313" key="10">
    <source>
        <dbReference type="Proteomes" id="UP000613740"/>
    </source>
</evidence>
<dbReference type="PANTHER" id="PTHR16172">
    <property type="entry name" value="MAJOR FACILITATOR SUPERFAMILY DOMAIN-CONTAINING PROTEIN 6-LIKE"/>
    <property type="match status" value="1"/>
</dbReference>
<dbReference type="AlphaFoldDB" id="A0A836BAT7"/>
<keyword evidence="4 7" id="KW-1133">Transmembrane helix</keyword>
<name>A0A836BAT7_9CHLO</name>
<dbReference type="SUPFAM" id="SSF103473">
    <property type="entry name" value="MFS general substrate transporter"/>
    <property type="match status" value="2"/>
</dbReference>
<evidence type="ECO:0000256" key="1">
    <source>
        <dbReference type="ARBA" id="ARBA00004141"/>
    </source>
</evidence>
<keyword evidence="10" id="KW-1185">Reference proteome</keyword>
<feature type="region of interest" description="Disordered" evidence="6">
    <location>
        <begin position="974"/>
        <end position="1011"/>
    </location>
</feature>
<dbReference type="InterPro" id="IPR051717">
    <property type="entry name" value="MFS_MFSD6"/>
</dbReference>
<comment type="caution">
    <text evidence="9">The sequence shown here is derived from an EMBL/GenBank/DDBJ whole genome shotgun (WGS) entry which is preliminary data.</text>
</comment>
<feature type="domain" description="Major facilitator superfamily associated" evidence="8">
    <location>
        <begin position="605"/>
        <end position="771"/>
    </location>
</feature>
<comment type="similarity">
    <text evidence="2">Belongs to the major facilitator superfamily. MFSD6 family.</text>
</comment>
<feature type="transmembrane region" description="Helical" evidence="7">
    <location>
        <begin position="7"/>
        <end position="26"/>
    </location>
</feature>
<feature type="region of interest" description="Disordered" evidence="6">
    <location>
        <begin position="1025"/>
        <end position="1048"/>
    </location>
</feature>
<evidence type="ECO:0000256" key="6">
    <source>
        <dbReference type="SAM" id="MobiDB-lite"/>
    </source>
</evidence>
<feature type="domain" description="Major facilitator superfamily associated" evidence="8">
    <location>
        <begin position="5"/>
        <end position="164"/>
    </location>
</feature>
<feature type="transmembrane region" description="Helical" evidence="7">
    <location>
        <begin position="676"/>
        <end position="697"/>
    </location>
</feature>
<dbReference type="Gene3D" id="1.20.1250.20">
    <property type="entry name" value="MFS general substrate transporter like domains"/>
    <property type="match status" value="2"/>
</dbReference>
<dbReference type="Proteomes" id="UP000613740">
    <property type="component" value="Unassembled WGS sequence"/>
</dbReference>
<feature type="transmembrane region" description="Helical" evidence="7">
    <location>
        <begin position="156"/>
        <end position="174"/>
    </location>
</feature>
<feature type="compositionally biased region" description="Gly residues" evidence="6">
    <location>
        <begin position="824"/>
        <end position="833"/>
    </location>
</feature>
<feature type="compositionally biased region" description="Gly residues" evidence="6">
    <location>
        <begin position="182"/>
        <end position="203"/>
    </location>
</feature>
<feature type="region of interest" description="Disordered" evidence="6">
    <location>
        <begin position="275"/>
        <end position="325"/>
    </location>
</feature>
<protein>
    <recommendedName>
        <fullName evidence="8">Major facilitator superfamily associated domain-containing protein</fullName>
    </recommendedName>
</protein>
<evidence type="ECO:0000256" key="4">
    <source>
        <dbReference type="ARBA" id="ARBA00022989"/>
    </source>
</evidence>
<feature type="compositionally biased region" description="Basic and acidic residues" evidence="6">
    <location>
        <begin position="810"/>
        <end position="823"/>
    </location>
</feature>
<organism evidence="9 10">
    <name type="scientific">Chlamydomonas schloesseri</name>
    <dbReference type="NCBI Taxonomy" id="2026947"/>
    <lineage>
        <taxon>Eukaryota</taxon>
        <taxon>Viridiplantae</taxon>
        <taxon>Chlorophyta</taxon>
        <taxon>core chlorophytes</taxon>
        <taxon>Chlorophyceae</taxon>
        <taxon>CS clade</taxon>
        <taxon>Chlamydomonadales</taxon>
        <taxon>Chlamydomonadaceae</taxon>
        <taxon>Chlamydomonas</taxon>
    </lineage>
</organism>
<dbReference type="InterPro" id="IPR036259">
    <property type="entry name" value="MFS_trans_sf"/>
</dbReference>
<feature type="region of interest" description="Disordered" evidence="6">
    <location>
        <begin position="805"/>
        <end position="833"/>
    </location>
</feature>
<dbReference type="GO" id="GO:0016020">
    <property type="term" value="C:membrane"/>
    <property type="evidence" value="ECO:0007669"/>
    <property type="project" value="UniProtKB-SubCell"/>
</dbReference>
<evidence type="ECO:0000256" key="3">
    <source>
        <dbReference type="ARBA" id="ARBA00022692"/>
    </source>
</evidence>
<sequence length="1126" mass="112297">MLLAKGWYLFSAGGAVFLLPYLYPFISSRGFSDPQIGLLAAVRPWLAAVAAMTGPALADRFNCHRAMMVATFLASILLRASIYYAAEAQYLLLFTVVIVSEYLAAPPNVLADAAVVALCSRGQEGASYGRQRLWGSIGWGGLSFLAGVLLDSCGYGSGFLVYLILSAPCIYVLARFRYGSSSGGGSSSSSSGGGDKGGGGSSRRGGKAARGAVEEEEEGPAVHAAGGGEEEEATYGEAQLSAWPAPPGGMLHEEALLPHAHEPFPFIRTLVRTISGLPPSASPPGRPQPRRRRPASPPPQPLCSTKGGCGGAYQQPGGLVGPAAHLPPPDLMHLATPFGYEEAQHPRVGGAATLPVAAEAAEESGMPPTASDGSSHGGYGGYGGGGGGVQRYSMMKLSSSVETWIQRSETWIRQRECERSAAAAEMDGGGGVVRAGACLGSPSVSGRCGCGFERAAGVAARGDGERDGEEGDLLLGRVAGVQPVASVPASGGATQHHVHLVATIRDPRPAATAAAGAGPAASYHIHVSAAGAAAGAIPLGAQLKMGSATTLESVTLGSTAATDPSTPACGGNGQRQQCSRKAATGGSGHSGADGDGGGFLVRAGRLLSDGAVWLFLAKVFLLGFGTGTIGTWLFIYVSSLGASHALQGLMLTMNCVAEVPVFFFQEAVTRRFPAGAVLHVATGSLVLRLAAYVALPSLPSPWFVLPVELMQGLTFALSWGTCCVHCKAIAPESLQATMQGLWQAMFNGLASGAGGLVGAVLHDRLGGRAMFAITAGLILVGWLLLAAAEGLAALVAARRRRRAGSDPSDECVHLMRGQEDSGRRGGGSGSGGRCAGQCTQQCEVVVAAVHEKRALLAGTPQLSVPAALGRAGSGRGQAARALGQAAGASVSSVLRLALAGAWRHGFHAASAAAAATASSTAAAAPSQQGYSACSNAAAGPPSYDQVADDMTHGGLLYGFFSRRRMGSIAGSLSGPVSGGGAGSGASSPKQGFLPGGDTGGGSRRSMHARGGSAVALTPEALAANAGASGGLERSSSDVAFDGGRDQGPQQEELAVAGVAQGGGAAPAAAAACSAGASGGSGGSGGSAFSSGSSGMLDALSALAAAAASPPILPASPAAAGSIGSWQ</sequence>
<gene>
    <name evidence="9" type="ORF">HYH02_002299</name>
</gene>
<keyword evidence="5 7" id="KW-0472">Membrane</keyword>
<dbReference type="PANTHER" id="PTHR16172:SF41">
    <property type="entry name" value="MAJOR FACILITATOR SUPERFAMILY DOMAIN-CONTAINING PROTEIN 6-LIKE"/>
    <property type="match status" value="1"/>
</dbReference>
<reference evidence="9" key="1">
    <citation type="journal article" date="2020" name="bioRxiv">
        <title>Comparative genomics of Chlamydomonas.</title>
        <authorList>
            <person name="Craig R.J."/>
            <person name="Hasan A.R."/>
            <person name="Ness R.W."/>
            <person name="Keightley P.D."/>
        </authorList>
    </citation>
    <scope>NUCLEOTIDE SEQUENCE</scope>
    <source>
        <strain evidence="9">CCAP 11/173</strain>
    </source>
</reference>
<dbReference type="OrthoDB" id="548603at2759"/>
<keyword evidence="3 7" id="KW-0812">Transmembrane</keyword>
<dbReference type="EMBL" id="JAEHOD010000004">
    <property type="protein sequence ID" value="KAG2452962.1"/>
    <property type="molecule type" value="Genomic_DNA"/>
</dbReference>
<feature type="region of interest" description="Disordered" evidence="6">
    <location>
        <begin position="363"/>
        <end position="382"/>
    </location>
</feature>
<evidence type="ECO:0000256" key="5">
    <source>
        <dbReference type="ARBA" id="ARBA00023136"/>
    </source>
</evidence>
<feature type="region of interest" description="Disordered" evidence="6">
    <location>
        <begin position="562"/>
        <end position="591"/>
    </location>
</feature>
<feature type="compositionally biased region" description="Gly residues" evidence="6">
    <location>
        <begin position="993"/>
        <end position="1002"/>
    </location>
</feature>
<feature type="transmembrane region" description="Helical" evidence="7">
    <location>
        <begin position="644"/>
        <end position="664"/>
    </location>
</feature>
<evidence type="ECO:0000256" key="7">
    <source>
        <dbReference type="SAM" id="Phobius"/>
    </source>
</evidence>
<feature type="transmembrane region" description="Helical" evidence="7">
    <location>
        <begin position="741"/>
        <end position="761"/>
    </location>
</feature>
<accession>A0A836BAT7</accession>
<feature type="transmembrane region" description="Helical" evidence="7">
    <location>
        <begin position="612"/>
        <end position="638"/>
    </location>
</feature>
<evidence type="ECO:0000313" key="9">
    <source>
        <dbReference type="EMBL" id="KAG2452962.1"/>
    </source>
</evidence>
<feature type="transmembrane region" description="Helical" evidence="7">
    <location>
        <begin position="132"/>
        <end position="150"/>
    </location>
</feature>
<evidence type="ECO:0000256" key="2">
    <source>
        <dbReference type="ARBA" id="ARBA00005241"/>
    </source>
</evidence>
<comment type="subcellular location">
    <subcellularLocation>
        <location evidence="1">Membrane</location>
        <topology evidence="1">Multi-pass membrane protein</topology>
    </subcellularLocation>
</comment>
<evidence type="ECO:0000259" key="8">
    <source>
        <dbReference type="Pfam" id="PF12832"/>
    </source>
</evidence>
<dbReference type="InterPro" id="IPR024989">
    <property type="entry name" value="MFS_assoc_dom"/>
</dbReference>